<reference evidence="2 3" key="1">
    <citation type="submission" date="2017-02" db="EMBL/GenBank/DDBJ databases">
        <title>The new phylogeny of genus Mycobacterium.</title>
        <authorList>
            <person name="Tortoli E."/>
            <person name="Trovato A."/>
            <person name="Cirillo D.M."/>
        </authorList>
    </citation>
    <scope>NUCLEOTIDE SEQUENCE [LARGE SCALE GENOMIC DNA]</scope>
    <source>
        <strain evidence="2 3">IP1130001</strain>
    </source>
</reference>
<dbReference type="EMBL" id="MVHV01000011">
    <property type="protein sequence ID" value="ORA82157.1"/>
    <property type="molecule type" value="Genomic_DNA"/>
</dbReference>
<protein>
    <submittedName>
        <fullName evidence="2">Nitric oxide reductase activation protein</fullName>
    </submittedName>
</protein>
<feature type="domain" description="VWFA" evidence="1">
    <location>
        <begin position="343"/>
        <end position="532"/>
    </location>
</feature>
<dbReference type="Gene3D" id="3.40.50.410">
    <property type="entry name" value="von Willebrand factor, type A domain"/>
    <property type="match status" value="1"/>
</dbReference>
<dbReference type="Pfam" id="PF13519">
    <property type="entry name" value="VWA_2"/>
    <property type="match status" value="1"/>
</dbReference>
<dbReference type="PANTHER" id="PTHR41248:SF1">
    <property type="entry name" value="NORD PROTEIN"/>
    <property type="match status" value="1"/>
</dbReference>
<evidence type="ECO:0000259" key="1">
    <source>
        <dbReference type="PROSITE" id="PS50234"/>
    </source>
</evidence>
<dbReference type="SMART" id="SM00327">
    <property type="entry name" value="VWA"/>
    <property type="match status" value="1"/>
</dbReference>
<evidence type="ECO:0000313" key="3">
    <source>
        <dbReference type="Proteomes" id="UP000243140"/>
    </source>
</evidence>
<sequence length="562" mass="59952">MATDQRNPDRLARLGMLAWALSGRTLRVAPVEPGEPAWTDGATVFVDADATARHRLEALAVQASLLAAGSLEPGVLRVLRRRPALARRYLAVEGHRALAANEDLLPSPVRGLVDSDLAGRGDSPAASLAVASSRQAIPDPPECFGTLRARKVLAAARRHARTAEWLEDDDDTGGEDAFASPVGGRGALGRLLGRMLRAVRRLGEGGQPGADAPTHRTRSGIRGATAALSTAPAGQVDDQPVEGQGIAYPEWDFRERRYRSNWCTVREVEPAVTSVPSPDSPDGYGLRRPLARLGLGPDWFHRQVQGDDIDIDAAIEARVAAAAGSLPEEAVYIAPLRRRRDLSVLLLLDVSGSVAEPGTHGKTVHEQQRAAAAALAVSFHALGDRLALYAFHSQGRSCVHVMPVKRFDDDLNALASRRLRGLVPGAYSRLGAAIRHGAAVLESRGGTSRRLLVVLSDGLAYDHGYERAYGAADARRALAEARGRGVGCVCLTIGAGTDPEELQRVFGSAAHATIARPEQLSQVVGPLFRTALRSAEVRRPETRGRLSQISVPRYAAASRAAR</sequence>
<name>A0ABX3SRG6_MYCMA</name>
<gene>
    <name evidence="2" type="ORF">BST29_13135</name>
</gene>
<dbReference type="PANTHER" id="PTHR41248">
    <property type="entry name" value="NORD PROTEIN"/>
    <property type="match status" value="1"/>
</dbReference>
<comment type="caution">
    <text evidence="2">The sequence shown here is derived from an EMBL/GenBank/DDBJ whole genome shotgun (WGS) entry which is preliminary data.</text>
</comment>
<evidence type="ECO:0000313" key="2">
    <source>
        <dbReference type="EMBL" id="ORA82157.1"/>
    </source>
</evidence>
<dbReference type="InterPro" id="IPR051928">
    <property type="entry name" value="NorD/CobT"/>
</dbReference>
<dbReference type="SUPFAM" id="SSF53300">
    <property type="entry name" value="vWA-like"/>
    <property type="match status" value="1"/>
</dbReference>
<keyword evidence="3" id="KW-1185">Reference proteome</keyword>
<organism evidence="2 3">
    <name type="scientific">Mycobacterium malmoense</name>
    <dbReference type="NCBI Taxonomy" id="1780"/>
    <lineage>
        <taxon>Bacteria</taxon>
        <taxon>Bacillati</taxon>
        <taxon>Actinomycetota</taxon>
        <taxon>Actinomycetes</taxon>
        <taxon>Mycobacteriales</taxon>
        <taxon>Mycobacteriaceae</taxon>
        <taxon>Mycobacterium</taxon>
    </lineage>
</organism>
<dbReference type="PROSITE" id="PS50234">
    <property type="entry name" value="VWFA"/>
    <property type="match status" value="1"/>
</dbReference>
<accession>A0ABX3SRG6</accession>
<dbReference type="InterPro" id="IPR002035">
    <property type="entry name" value="VWF_A"/>
</dbReference>
<dbReference type="Proteomes" id="UP000243140">
    <property type="component" value="Unassembled WGS sequence"/>
</dbReference>
<dbReference type="InterPro" id="IPR036465">
    <property type="entry name" value="vWFA_dom_sf"/>
</dbReference>
<proteinExistence type="predicted"/>